<dbReference type="AlphaFoldDB" id="A0A059FSQ7"/>
<dbReference type="STRING" id="1280950.HJO_06665"/>
<keyword evidence="1" id="KW-0732">Signal</keyword>
<evidence type="ECO:0000256" key="1">
    <source>
        <dbReference type="SAM" id="SignalP"/>
    </source>
</evidence>
<evidence type="ECO:0008006" key="4">
    <source>
        <dbReference type="Google" id="ProtNLM"/>
    </source>
</evidence>
<reference evidence="2 3" key="1">
    <citation type="journal article" date="2014" name="Antonie Van Leeuwenhoek">
        <title>Hyphomonas beringensis sp. nov. and Hyphomonas chukchiensis sp. nov., isolated from surface seawater of the Bering Sea and Chukchi Sea.</title>
        <authorList>
            <person name="Li C."/>
            <person name="Lai Q."/>
            <person name="Li G."/>
            <person name="Dong C."/>
            <person name="Wang J."/>
            <person name="Liao Y."/>
            <person name="Shao Z."/>
        </authorList>
    </citation>
    <scope>NUCLEOTIDE SEQUENCE [LARGE SCALE GENOMIC DNA]</scope>
    <source>
        <strain evidence="2 3">MHS-2</strain>
    </source>
</reference>
<sequence>MSRIALAIVLMVMMGFGSAAADIHPVDAFDIECASADLAAQIIGLETPDDKDKPDHEHHAHSCGSCHFHIVGTGLSPFAFAPHLNGILRLRGEDSALLAEPMGLYRPPRA</sequence>
<feature type="signal peptide" evidence="1">
    <location>
        <begin position="1"/>
        <end position="21"/>
    </location>
</feature>
<dbReference type="PATRIC" id="fig|1280950.3.peg.1340"/>
<dbReference type="Proteomes" id="UP000025171">
    <property type="component" value="Unassembled WGS sequence"/>
</dbReference>
<name>A0A059FSQ7_9PROT</name>
<accession>A0A059FSQ7</accession>
<evidence type="ECO:0000313" key="3">
    <source>
        <dbReference type="Proteomes" id="UP000025171"/>
    </source>
</evidence>
<gene>
    <name evidence="2" type="ORF">HJO_06665</name>
</gene>
<comment type="caution">
    <text evidence="2">The sequence shown here is derived from an EMBL/GenBank/DDBJ whole genome shotgun (WGS) entry which is preliminary data.</text>
</comment>
<evidence type="ECO:0000313" key="2">
    <source>
        <dbReference type="EMBL" id="KCZ93516.1"/>
    </source>
</evidence>
<dbReference type="EMBL" id="ARYK01000002">
    <property type="protein sequence ID" value="KCZ93516.1"/>
    <property type="molecule type" value="Genomic_DNA"/>
</dbReference>
<organism evidence="2 3">
    <name type="scientific">Hyphomonas johnsonii MHS-2</name>
    <dbReference type="NCBI Taxonomy" id="1280950"/>
    <lineage>
        <taxon>Bacteria</taxon>
        <taxon>Pseudomonadati</taxon>
        <taxon>Pseudomonadota</taxon>
        <taxon>Alphaproteobacteria</taxon>
        <taxon>Hyphomonadales</taxon>
        <taxon>Hyphomonadaceae</taxon>
        <taxon>Hyphomonas</taxon>
    </lineage>
</organism>
<protein>
    <recommendedName>
        <fullName evidence="4">DUF2946 domain-containing protein</fullName>
    </recommendedName>
</protein>
<keyword evidence="3" id="KW-1185">Reference proteome</keyword>
<feature type="chain" id="PRO_5001572815" description="DUF2946 domain-containing protein" evidence="1">
    <location>
        <begin position="22"/>
        <end position="110"/>
    </location>
</feature>
<proteinExistence type="predicted"/>